<dbReference type="PANTHER" id="PTHR15217:SF0">
    <property type="entry name" value="PRE-MRNA-SPLICING REGULATOR WTAP"/>
    <property type="match status" value="1"/>
</dbReference>
<dbReference type="GO" id="GO:0006397">
    <property type="term" value="P:mRNA processing"/>
    <property type="evidence" value="ECO:0007669"/>
    <property type="project" value="UniProtKB-KW"/>
</dbReference>
<dbReference type="Proteomes" id="UP000095280">
    <property type="component" value="Unplaced"/>
</dbReference>
<comment type="similarity">
    <text evidence="2">Belongs to the fl(2)d family.</text>
</comment>
<evidence type="ECO:0000256" key="6">
    <source>
        <dbReference type="SAM" id="MobiDB-lite"/>
    </source>
</evidence>
<keyword evidence="7" id="KW-1185">Reference proteome</keyword>
<evidence type="ECO:0000256" key="5">
    <source>
        <dbReference type="ARBA" id="ARBA00023242"/>
    </source>
</evidence>
<dbReference type="WBParaSite" id="maker-uti_cns_0003451-snap-gene-0.4-mRNA-1">
    <property type="protein sequence ID" value="maker-uti_cns_0003451-snap-gene-0.4-mRNA-1"/>
    <property type="gene ID" value="maker-uti_cns_0003451-snap-gene-0.4"/>
</dbReference>
<dbReference type="PANTHER" id="PTHR15217">
    <property type="entry name" value="WILMS' TUMOR 1-ASSOCIATING PROTEIN"/>
    <property type="match status" value="1"/>
</dbReference>
<dbReference type="GO" id="GO:0005634">
    <property type="term" value="C:nucleus"/>
    <property type="evidence" value="ECO:0007669"/>
    <property type="project" value="UniProtKB-SubCell"/>
</dbReference>
<dbReference type="WBParaSite" id="maker-uti_cns_0001747-snap-gene-0.11-mRNA-1">
    <property type="protein sequence ID" value="maker-uti_cns_0001747-snap-gene-0.11-mRNA-1"/>
    <property type="gene ID" value="maker-uti_cns_0001747-snap-gene-0.11"/>
</dbReference>
<accession>A0A1I8GG74</accession>
<evidence type="ECO:0000256" key="2">
    <source>
        <dbReference type="ARBA" id="ARBA00010313"/>
    </source>
</evidence>
<evidence type="ECO:0000313" key="7">
    <source>
        <dbReference type="Proteomes" id="UP000095280"/>
    </source>
</evidence>
<dbReference type="AlphaFoldDB" id="A0A1I8GG74"/>
<evidence type="ECO:0000313" key="8">
    <source>
        <dbReference type="WBParaSite" id="maker-uti_cns_0001747-snap-gene-0.11-mRNA-1"/>
    </source>
</evidence>
<feature type="compositionally biased region" description="Polar residues" evidence="6">
    <location>
        <begin position="208"/>
        <end position="220"/>
    </location>
</feature>
<keyword evidence="5" id="KW-0539">Nucleus</keyword>
<evidence type="ECO:0000256" key="1">
    <source>
        <dbReference type="ARBA" id="ARBA00004123"/>
    </source>
</evidence>
<feature type="region of interest" description="Disordered" evidence="6">
    <location>
        <begin position="208"/>
        <end position="239"/>
    </location>
</feature>
<dbReference type="GO" id="GO:0016556">
    <property type="term" value="P:mRNA modification"/>
    <property type="evidence" value="ECO:0007669"/>
    <property type="project" value="InterPro"/>
</dbReference>
<comment type="subcellular location">
    <subcellularLocation>
        <location evidence="1">Nucleus</location>
    </subcellularLocation>
</comment>
<evidence type="ECO:0000256" key="3">
    <source>
        <dbReference type="ARBA" id="ARBA00022664"/>
    </source>
</evidence>
<dbReference type="GO" id="GO:0000381">
    <property type="term" value="P:regulation of alternative mRNA splicing, via spliceosome"/>
    <property type="evidence" value="ECO:0007669"/>
    <property type="project" value="InterPro"/>
</dbReference>
<dbReference type="Pfam" id="PF17098">
    <property type="entry name" value="Wtap"/>
    <property type="match status" value="1"/>
</dbReference>
<sequence>MQSSSDAASLSEVIAEANEDTLRKLLQESQRRVLLLARTVSAKDKELLLCSQQLEQLRLHAASQSAANIKCAALDPAVGQAFYRLRQELADAKARLEQAQSDLSAWKFTPDSQSGKRLMARIRQMQDENSELSRGVSSGSVAKLETEIALQRVLLQDMRRTQTEQEEFLTEIDSETESLQSTVVQLQSQLTEAYSQIHVLEQNLRSRGQLPTSVQGNGPANSFDDADNEANVELTTEAV</sequence>
<dbReference type="GO" id="GO:0008380">
    <property type="term" value="P:RNA splicing"/>
    <property type="evidence" value="ECO:0007669"/>
    <property type="project" value="UniProtKB-KW"/>
</dbReference>
<proteinExistence type="inferred from homology"/>
<dbReference type="InterPro" id="IPR033757">
    <property type="entry name" value="WTAP"/>
</dbReference>
<evidence type="ECO:0000256" key="4">
    <source>
        <dbReference type="ARBA" id="ARBA00023187"/>
    </source>
</evidence>
<organism evidence="7 8">
    <name type="scientific">Macrostomum lignano</name>
    <dbReference type="NCBI Taxonomy" id="282301"/>
    <lineage>
        <taxon>Eukaryota</taxon>
        <taxon>Metazoa</taxon>
        <taxon>Spiralia</taxon>
        <taxon>Lophotrochozoa</taxon>
        <taxon>Platyhelminthes</taxon>
        <taxon>Rhabditophora</taxon>
        <taxon>Macrostomorpha</taxon>
        <taxon>Macrostomida</taxon>
        <taxon>Macrostomidae</taxon>
        <taxon>Macrostomum</taxon>
    </lineage>
</organism>
<name>A0A1I8GG74_9PLAT</name>
<keyword evidence="3" id="KW-0507">mRNA processing</keyword>
<reference evidence="8 9" key="1">
    <citation type="submission" date="2016-11" db="UniProtKB">
        <authorList>
            <consortium name="WormBaseParasite"/>
        </authorList>
    </citation>
    <scope>IDENTIFICATION</scope>
</reference>
<protein>
    <submittedName>
        <fullName evidence="8 9">Pre-mRNA-splicing regulator WTAP</fullName>
    </submittedName>
</protein>
<keyword evidence="4" id="KW-0508">mRNA splicing</keyword>
<evidence type="ECO:0000313" key="9">
    <source>
        <dbReference type="WBParaSite" id="maker-uti_cns_0003451-snap-gene-0.4-mRNA-1"/>
    </source>
</evidence>